<feature type="compositionally biased region" description="Basic residues" evidence="1">
    <location>
        <begin position="41"/>
        <end position="55"/>
    </location>
</feature>
<accession>A0A7J8BYM4</accession>
<dbReference type="EMBL" id="JACASF010000022">
    <property type="protein sequence ID" value="KAF6403692.1"/>
    <property type="molecule type" value="Genomic_DNA"/>
</dbReference>
<proteinExistence type="predicted"/>
<evidence type="ECO:0000256" key="1">
    <source>
        <dbReference type="SAM" id="MobiDB-lite"/>
    </source>
</evidence>
<evidence type="ECO:0000313" key="2">
    <source>
        <dbReference type="EMBL" id="KAF6403692.1"/>
    </source>
</evidence>
<name>A0A7J8BYM4_MOLMO</name>
<evidence type="ECO:0000313" key="3">
    <source>
        <dbReference type="Proteomes" id="UP000550707"/>
    </source>
</evidence>
<organism evidence="2 3">
    <name type="scientific">Molossus molossus</name>
    <name type="common">Pallas' mastiff bat</name>
    <name type="synonym">Vespertilio molossus</name>
    <dbReference type="NCBI Taxonomy" id="27622"/>
    <lineage>
        <taxon>Eukaryota</taxon>
        <taxon>Metazoa</taxon>
        <taxon>Chordata</taxon>
        <taxon>Craniata</taxon>
        <taxon>Vertebrata</taxon>
        <taxon>Euteleostomi</taxon>
        <taxon>Mammalia</taxon>
        <taxon>Eutheria</taxon>
        <taxon>Laurasiatheria</taxon>
        <taxon>Chiroptera</taxon>
        <taxon>Yangochiroptera</taxon>
        <taxon>Molossidae</taxon>
        <taxon>Molossus</taxon>
    </lineage>
</organism>
<dbReference type="Proteomes" id="UP000550707">
    <property type="component" value="Unassembled WGS sequence"/>
</dbReference>
<sequence length="178" mass="18602">MHILCRADRNGGERTRLRFPRCPAPCRPTCALASPGASGAGRRRHLLPPRLRSGRAGREPPCTRLLPPAFLAQVGAGGSSRRELAPREGGANTLGSCRGATCAYSEGQWSPPPLHTGQGLRCGPPGPGLRPRPSWLLPRGGVEAAHPPVQQARGGAPAFVLFPSGSAPGLELDCVVTF</sequence>
<protein>
    <submittedName>
        <fullName evidence="2">Uncharacterized protein</fullName>
    </submittedName>
</protein>
<keyword evidence="3" id="KW-1185">Reference proteome</keyword>
<reference evidence="2 3" key="1">
    <citation type="journal article" date="2020" name="Nature">
        <title>Six reference-quality genomes reveal evolution of bat adaptations.</title>
        <authorList>
            <person name="Jebb D."/>
            <person name="Huang Z."/>
            <person name="Pippel M."/>
            <person name="Hughes G.M."/>
            <person name="Lavrichenko K."/>
            <person name="Devanna P."/>
            <person name="Winkler S."/>
            <person name="Jermiin L.S."/>
            <person name="Skirmuntt E.C."/>
            <person name="Katzourakis A."/>
            <person name="Burkitt-Gray L."/>
            <person name="Ray D.A."/>
            <person name="Sullivan K.A.M."/>
            <person name="Roscito J.G."/>
            <person name="Kirilenko B.M."/>
            <person name="Davalos L.M."/>
            <person name="Corthals A.P."/>
            <person name="Power M.L."/>
            <person name="Jones G."/>
            <person name="Ransome R.D."/>
            <person name="Dechmann D.K.N."/>
            <person name="Locatelli A.G."/>
            <person name="Puechmaille S.J."/>
            <person name="Fedrigo O."/>
            <person name="Jarvis E.D."/>
            <person name="Hiller M."/>
            <person name="Vernes S.C."/>
            <person name="Myers E.W."/>
            <person name="Teeling E.C."/>
        </authorList>
    </citation>
    <scope>NUCLEOTIDE SEQUENCE [LARGE SCALE GENOMIC DNA]</scope>
    <source>
        <strain evidence="2">MMolMol1</strain>
        <tissue evidence="2">Muscle</tissue>
    </source>
</reference>
<dbReference type="AlphaFoldDB" id="A0A7J8BYM4"/>
<feature type="region of interest" description="Disordered" evidence="1">
    <location>
        <begin position="33"/>
        <end position="64"/>
    </location>
</feature>
<dbReference type="InParanoid" id="A0A7J8BYM4"/>
<comment type="caution">
    <text evidence="2">The sequence shown here is derived from an EMBL/GenBank/DDBJ whole genome shotgun (WGS) entry which is preliminary data.</text>
</comment>
<gene>
    <name evidence="2" type="ORF">HJG59_010088</name>
</gene>